<keyword evidence="3" id="KW-1185">Reference proteome</keyword>
<proteinExistence type="predicted"/>
<gene>
    <name evidence="2" type="ORF">FGLOB1_14124</name>
</gene>
<dbReference type="Proteomes" id="UP000532311">
    <property type="component" value="Unassembled WGS sequence"/>
</dbReference>
<accession>A0A8H6CWR4</accession>
<dbReference type="EMBL" id="JAAQPF010000995">
    <property type="protein sequence ID" value="KAF5694920.1"/>
    <property type="molecule type" value="Genomic_DNA"/>
</dbReference>
<feature type="compositionally biased region" description="Basic residues" evidence="1">
    <location>
        <begin position="46"/>
        <end position="56"/>
    </location>
</feature>
<evidence type="ECO:0000313" key="3">
    <source>
        <dbReference type="Proteomes" id="UP000532311"/>
    </source>
</evidence>
<feature type="region of interest" description="Disordered" evidence="1">
    <location>
        <begin position="1"/>
        <end position="130"/>
    </location>
</feature>
<evidence type="ECO:0000313" key="2">
    <source>
        <dbReference type="EMBL" id="KAF5694920.1"/>
    </source>
</evidence>
<dbReference type="AlphaFoldDB" id="A0A8H6CWR4"/>
<evidence type="ECO:0000256" key="1">
    <source>
        <dbReference type="SAM" id="MobiDB-lite"/>
    </source>
</evidence>
<comment type="caution">
    <text evidence="2">The sequence shown here is derived from an EMBL/GenBank/DDBJ whole genome shotgun (WGS) entry which is preliminary data.</text>
</comment>
<organism evidence="2 3">
    <name type="scientific">Fusarium globosum</name>
    <dbReference type="NCBI Taxonomy" id="78864"/>
    <lineage>
        <taxon>Eukaryota</taxon>
        <taxon>Fungi</taxon>
        <taxon>Dikarya</taxon>
        <taxon>Ascomycota</taxon>
        <taxon>Pezizomycotina</taxon>
        <taxon>Sordariomycetes</taxon>
        <taxon>Hypocreomycetidae</taxon>
        <taxon>Hypocreales</taxon>
        <taxon>Nectriaceae</taxon>
        <taxon>Fusarium</taxon>
        <taxon>Fusarium fujikuroi species complex</taxon>
    </lineage>
</organism>
<reference evidence="2 3" key="1">
    <citation type="submission" date="2020-05" db="EMBL/GenBank/DDBJ databases">
        <title>Identification and distribution of gene clusters putatively required for synthesis of sphingolipid metabolism inhibitors in phylogenetically diverse species of the filamentous fungus Fusarium.</title>
        <authorList>
            <person name="Kim H.-S."/>
            <person name="Busman M."/>
            <person name="Brown D.W."/>
            <person name="Divon H."/>
            <person name="Uhlig S."/>
            <person name="Proctor R.H."/>
        </authorList>
    </citation>
    <scope>NUCLEOTIDE SEQUENCE [LARGE SCALE GENOMIC DNA]</scope>
    <source>
        <strain evidence="2 3">NRRL 26131</strain>
    </source>
</reference>
<name>A0A8H6CWR4_9HYPO</name>
<protein>
    <submittedName>
        <fullName evidence="2">Uncharacterized protein</fullName>
    </submittedName>
</protein>
<sequence>MDASQGQHRSHRQAAPPPAPASQYPLHHLHPYSVYQPPLNPQPNPPKKHRSRRKPHGGPSNQRPPKKRSNPETQRPPVPYGYGQPIYHPPLPDAVAETYGGSSSTDEVSGDEPYDSYLINNERGNGGDDSHEQWQQVLEKLDNLNAQVGGLEKKYTILPPAAEPCFPTL</sequence>